<gene>
    <name evidence="2" type="ORF">Cantr_01379</name>
</gene>
<comment type="caution">
    <text evidence="2">The sequence shown here is derived from an EMBL/GenBank/DDBJ whole genome shotgun (WGS) entry which is preliminary data.</text>
</comment>
<feature type="signal peptide" evidence="1">
    <location>
        <begin position="1"/>
        <end position="17"/>
    </location>
</feature>
<keyword evidence="1" id="KW-0732">Signal</keyword>
<reference evidence="2 3" key="1">
    <citation type="submission" date="2018-06" db="EMBL/GenBank/DDBJ databases">
        <title>Whole genome sequencing of Candida tropicalis (genome annotated by CSBL at Korea University).</title>
        <authorList>
            <person name="Ahn J."/>
        </authorList>
    </citation>
    <scope>NUCLEOTIDE SEQUENCE [LARGE SCALE GENOMIC DNA]</scope>
    <source>
        <strain evidence="2 3">ATCC 20962</strain>
    </source>
</reference>
<feature type="chain" id="PRO_5017001067" description="Cell wall protein RHD3" evidence="1">
    <location>
        <begin position="18"/>
        <end position="176"/>
    </location>
</feature>
<sequence>MKLSFAANLFFAVSAFASIGLQVQLLESHNRQWVCVPDDGNSSRLYLGNYQWEPMFLEATFNQDGNYSTLWWGQGDQPKKYVSVDSDGFLVLGDEQYHFDGKVQGGVGHKFIVDDSDKFAIVETESGDSVAYKVIVGDKAPTGSSPVSLELEFVTMLVKRDQPTAAPIPVTSVELI</sequence>
<accession>A0A367YIE7</accession>
<evidence type="ECO:0000256" key="1">
    <source>
        <dbReference type="SAM" id="SignalP"/>
    </source>
</evidence>
<organism evidence="2 3">
    <name type="scientific">Candida viswanathii</name>
    <dbReference type="NCBI Taxonomy" id="5486"/>
    <lineage>
        <taxon>Eukaryota</taxon>
        <taxon>Fungi</taxon>
        <taxon>Dikarya</taxon>
        <taxon>Ascomycota</taxon>
        <taxon>Saccharomycotina</taxon>
        <taxon>Pichiomycetes</taxon>
        <taxon>Debaryomycetaceae</taxon>
        <taxon>Candida/Lodderomyces clade</taxon>
        <taxon>Candida</taxon>
    </lineage>
</organism>
<dbReference type="AlphaFoldDB" id="A0A367YIE7"/>
<protein>
    <recommendedName>
        <fullName evidence="4">Cell wall protein RHD3</fullName>
    </recommendedName>
</protein>
<dbReference type="Proteomes" id="UP000253472">
    <property type="component" value="Unassembled WGS sequence"/>
</dbReference>
<keyword evidence="3" id="KW-1185">Reference proteome</keyword>
<evidence type="ECO:0008006" key="4">
    <source>
        <dbReference type="Google" id="ProtNLM"/>
    </source>
</evidence>
<dbReference type="EMBL" id="QLNQ01000020">
    <property type="protein sequence ID" value="RCK65634.1"/>
    <property type="molecule type" value="Genomic_DNA"/>
</dbReference>
<evidence type="ECO:0000313" key="3">
    <source>
        <dbReference type="Proteomes" id="UP000253472"/>
    </source>
</evidence>
<proteinExistence type="predicted"/>
<name>A0A367YIE7_9ASCO</name>
<evidence type="ECO:0000313" key="2">
    <source>
        <dbReference type="EMBL" id="RCK65634.1"/>
    </source>
</evidence>